<dbReference type="Proteomes" id="UP000030151">
    <property type="component" value="Unassembled WGS sequence"/>
</dbReference>
<proteinExistence type="predicted"/>
<evidence type="ECO:0000313" key="1">
    <source>
        <dbReference type="EMBL" id="EXU98059.1"/>
    </source>
</evidence>
<organism evidence="1 2">
    <name type="scientific">Metarhizium robertsii</name>
    <dbReference type="NCBI Taxonomy" id="568076"/>
    <lineage>
        <taxon>Eukaryota</taxon>
        <taxon>Fungi</taxon>
        <taxon>Dikarya</taxon>
        <taxon>Ascomycota</taxon>
        <taxon>Pezizomycotina</taxon>
        <taxon>Sordariomycetes</taxon>
        <taxon>Hypocreomycetidae</taxon>
        <taxon>Hypocreales</taxon>
        <taxon>Clavicipitaceae</taxon>
        <taxon>Metarhizium</taxon>
    </lineage>
</organism>
<dbReference type="EMBL" id="JELW01000030">
    <property type="protein sequence ID" value="EXU98059.1"/>
    <property type="molecule type" value="Genomic_DNA"/>
</dbReference>
<gene>
    <name evidence="1" type="ORF">X797_008874</name>
</gene>
<accession>A0A014QW21</accession>
<evidence type="ECO:0000313" key="2">
    <source>
        <dbReference type="Proteomes" id="UP000030151"/>
    </source>
</evidence>
<comment type="caution">
    <text evidence="1">The sequence shown here is derived from an EMBL/GenBank/DDBJ whole genome shotgun (WGS) entry which is preliminary data.</text>
</comment>
<protein>
    <submittedName>
        <fullName evidence="1">Uncharacterized protein</fullName>
    </submittedName>
</protein>
<name>A0A014QW21_9HYPO</name>
<dbReference type="AlphaFoldDB" id="A0A014QW21"/>
<reference evidence="1 2" key="1">
    <citation type="submission" date="2014-02" db="EMBL/GenBank/DDBJ databases">
        <title>The genome sequence of the entomopathogenic fungus Metarhizium robertsii ARSEF 2575.</title>
        <authorList>
            <person name="Giuliano Garisto Donzelli B."/>
            <person name="Roe B.A."/>
            <person name="Macmil S.L."/>
            <person name="Krasnoff S.B."/>
            <person name="Gibson D.M."/>
        </authorList>
    </citation>
    <scope>NUCLEOTIDE SEQUENCE [LARGE SCALE GENOMIC DNA]</scope>
    <source>
        <strain evidence="1 2">ARSEF 2575</strain>
    </source>
</reference>
<sequence>MAYREWESAGNSNCAFLHTFPAYLLYLGWDRTKDQGNTYMWPNRQVQNGQLGDSSSGDVLRCRATRTRLWRWTMTLGVLRTAVSTSSHLFWTRVVPAAHGRSSSLETPSSDIVVQSLLVP</sequence>
<dbReference type="HOGENOM" id="CLU_2050197_0_0_1"/>